<evidence type="ECO:0000256" key="1">
    <source>
        <dbReference type="SAM" id="Phobius"/>
    </source>
</evidence>
<name>A0A2A2GM33_9RHOB</name>
<keyword evidence="1" id="KW-0472">Membrane</keyword>
<organism evidence="2 3">
    <name type="scientific">Paracoccus salipaludis</name>
    <dbReference type="NCBI Taxonomy" id="2032623"/>
    <lineage>
        <taxon>Bacteria</taxon>
        <taxon>Pseudomonadati</taxon>
        <taxon>Pseudomonadota</taxon>
        <taxon>Alphaproteobacteria</taxon>
        <taxon>Rhodobacterales</taxon>
        <taxon>Paracoccaceae</taxon>
        <taxon>Paracoccus</taxon>
    </lineage>
</organism>
<sequence>MTLLADILIAALLVAGGVFGLVGSWGVVRLPDMMTRLHGPTKAATLGVGSVLLASMIFFWAHHGHFSWHELLIALFVFLTSPITGLFIAKAHMHLSWTHGELPQPPSGAEWATWGQGAETSPIVTVPEDAPEGE</sequence>
<dbReference type="AlphaFoldDB" id="A0A2A2GM33"/>
<keyword evidence="3" id="KW-1185">Reference proteome</keyword>
<dbReference type="PANTHER" id="PTHR34703:SF1">
    <property type="entry name" value="ANTIPORTER SUBUNIT MNHG2-RELATED"/>
    <property type="match status" value="1"/>
</dbReference>
<dbReference type="GO" id="GO:0015385">
    <property type="term" value="F:sodium:proton antiporter activity"/>
    <property type="evidence" value="ECO:0007669"/>
    <property type="project" value="TreeGrafter"/>
</dbReference>
<dbReference type="InterPro" id="IPR005133">
    <property type="entry name" value="PhaG_MnhG_YufB"/>
</dbReference>
<dbReference type="Proteomes" id="UP000218023">
    <property type="component" value="Unassembled WGS sequence"/>
</dbReference>
<evidence type="ECO:0000313" key="2">
    <source>
        <dbReference type="EMBL" id="PAU97812.1"/>
    </source>
</evidence>
<evidence type="ECO:0000313" key="3">
    <source>
        <dbReference type="Proteomes" id="UP000218023"/>
    </source>
</evidence>
<feature type="transmembrane region" description="Helical" evidence="1">
    <location>
        <begin position="43"/>
        <end position="62"/>
    </location>
</feature>
<dbReference type="EMBL" id="NSJZ01000004">
    <property type="protein sequence ID" value="PAU97812.1"/>
    <property type="molecule type" value="Genomic_DNA"/>
</dbReference>
<dbReference type="Pfam" id="PF03334">
    <property type="entry name" value="PhaG_MnhG_YufB"/>
    <property type="match status" value="1"/>
</dbReference>
<dbReference type="RefSeq" id="WP_095639727.1">
    <property type="nucleotide sequence ID" value="NZ_NSJZ01000004.1"/>
</dbReference>
<protein>
    <submittedName>
        <fullName evidence="2">Na+/H+ antiporter subunit G</fullName>
    </submittedName>
</protein>
<dbReference type="PANTHER" id="PTHR34703">
    <property type="entry name" value="ANTIPORTER SUBUNIT MNHG2-RELATED"/>
    <property type="match status" value="1"/>
</dbReference>
<feature type="transmembrane region" description="Helical" evidence="1">
    <location>
        <begin position="68"/>
        <end position="89"/>
    </location>
</feature>
<comment type="caution">
    <text evidence="2">The sequence shown here is derived from an EMBL/GenBank/DDBJ whole genome shotgun (WGS) entry which is preliminary data.</text>
</comment>
<dbReference type="NCBIfam" id="NF009316">
    <property type="entry name" value="PRK12674.1-5"/>
    <property type="match status" value="1"/>
</dbReference>
<gene>
    <name evidence="2" type="ORF">CK240_07620</name>
</gene>
<keyword evidence="1" id="KW-1133">Transmembrane helix</keyword>
<reference evidence="2 3" key="1">
    <citation type="submission" date="2017-09" db="EMBL/GenBank/DDBJ databases">
        <title>Paracoccus alkalisoli sp. nov., isolated from saline alkaline soil.</title>
        <authorList>
            <person name="Dong X."/>
            <person name="Zhang G."/>
        </authorList>
    </citation>
    <scope>NUCLEOTIDE SEQUENCE [LARGE SCALE GENOMIC DNA]</scope>
    <source>
        <strain evidence="2 3">WN007</strain>
    </source>
</reference>
<dbReference type="NCBIfam" id="TIGR01300">
    <property type="entry name" value="CPA3_mnhG_phaG"/>
    <property type="match status" value="1"/>
</dbReference>
<feature type="transmembrane region" description="Helical" evidence="1">
    <location>
        <begin position="6"/>
        <end position="31"/>
    </location>
</feature>
<dbReference type="OrthoDB" id="4427992at2"/>
<proteinExistence type="predicted"/>
<accession>A0A2A2GM33</accession>
<keyword evidence="1" id="KW-0812">Transmembrane</keyword>